<comment type="pathway">
    <text evidence="6">Metabolic intermediate biosynthesis; acetyl-CoA biosynthesis; acetyl-CoA from acetate: step 1/2.</text>
</comment>
<dbReference type="SUPFAM" id="SSF53067">
    <property type="entry name" value="Actin-like ATPase domain"/>
    <property type="match status" value="2"/>
</dbReference>
<keyword evidence="2 6" id="KW-0808">Transferase</keyword>
<feature type="binding site" evidence="6">
    <location>
        <position position="58"/>
    </location>
    <ligand>
        <name>substrate</name>
    </ligand>
</feature>
<dbReference type="InterPro" id="IPR023865">
    <property type="entry name" value="Aliphatic_acid_kinase_CS"/>
</dbReference>
<comment type="catalytic activity">
    <reaction evidence="6">
        <text>acetate + ATP = acetyl phosphate + ADP</text>
        <dbReference type="Rhea" id="RHEA:11352"/>
        <dbReference type="ChEBI" id="CHEBI:22191"/>
        <dbReference type="ChEBI" id="CHEBI:30089"/>
        <dbReference type="ChEBI" id="CHEBI:30616"/>
        <dbReference type="ChEBI" id="CHEBI:456216"/>
        <dbReference type="EC" id="2.7.2.1"/>
    </reaction>
</comment>
<dbReference type="GO" id="GO:0005524">
    <property type="term" value="F:ATP binding"/>
    <property type="evidence" value="ECO:0007669"/>
    <property type="project" value="UniProtKB-KW"/>
</dbReference>
<keyword evidence="6" id="KW-0963">Cytoplasm</keyword>
<dbReference type="PROSITE" id="PS01076">
    <property type="entry name" value="ACETATE_KINASE_2"/>
    <property type="match status" value="1"/>
</dbReference>
<keyword evidence="3 6" id="KW-0547">Nucleotide-binding</keyword>
<dbReference type="AlphaFoldDB" id="A0A1W2CK08"/>
<evidence type="ECO:0000313" key="9">
    <source>
        <dbReference type="Proteomes" id="UP000192840"/>
    </source>
</evidence>
<feature type="binding site" evidence="6">
    <location>
        <position position="348"/>
    </location>
    <ligand>
        <name>Mg(2+)</name>
        <dbReference type="ChEBI" id="CHEBI:18420"/>
    </ligand>
</feature>
<dbReference type="InterPro" id="IPR000890">
    <property type="entry name" value="Aliphatic_acid_kin_short-chain"/>
</dbReference>
<dbReference type="NCBIfam" id="TIGR00016">
    <property type="entry name" value="ackA"/>
    <property type="match status" value="1"/>
</dbReference>
<dbReference type="EMBL" id="FWYC01000005">
    <property type="protein sequence ID" value="SMC85579.1"/>
    <property type="molecule type" value="Genomic_DNA"/>
</dbReference>
<comment type="subunit">
    <text evidence="6">Homodimer.</text>
</comment>
<dbReference type="InterPro" id="IPR004372">
    <property type="entry name" value="Ac/propionate_kinase"/>
</dbReference>
<feature type="binding site" evidence="6">
    <location>
        <position position="7"/>
    </location>
    <ligand>
        <name>Mg(2+)</name>
        <dbReference type="ChEBI" id="CHEBI:18420"/>
    </ligand>
</feature>
<gene>
    <name evidence="6" type="primary">ackA</name>
    <name evidence="8" type="ORF">SAMN05660733_02129</name>
</gene>
<dbReference type="InterPro" id="IPR043129">
    <property type="entry name" value="ATPase_NBD"/>
</dbReference>
<dbReference type="STRING" id="40571.SAMN05660733_02129"/>
<dbReference type="PIRSF" id="PIRSF000722">
    <property type="entry name" value="Acetate_prop_kin"/>
    <property type="match status" value="1"/>
</dbReference>
<evidence type="ECO:0000256" key="3">
    <source>
        <dbReference type="ARBA" id="ARBA00022741"/>
    </source>
</evidence>
<evidence type="ECO:0000256" key="7">
    <source>
        <dbReference type="RuleBase" id="RU003835"/>
    </source>
</evidence>
<evidence type="ECO:0000256" key="2">
    <source>
        <dbReference type="ARBA" id="ARBA00022679"/>
    </source>
</evidence>
<dbReference type="Proteomes" id="UP000192840">
    <property type="component" value="Unassembled WGS sequence"/>
</dbReference>
<comment type="function">
    <text evidence="6">Catalyzes the formation of acetyl phosphate from acetate and ATP. Can also catalyze the reverse reaction.</text>
</comment>
<reference evidence="9" key="1">
    <citation type="submission" date="2017-04" db="EMBL/GenBank/DDBJ databases">
        <authorList>
            <person name="Varghese N."/>
            <person name="Submissions S."/>
        </authorList>
    </citation>
    <scope>NUCLEOTIDE SEQUENCE [LARGE SCALE GENOMIC DNA]</scope>
    <source>
        <strain evidence="9">DSM 44073</strain>
    </source>
</reference>
<dbReference type="GO" id="GO:0005737">
    <property type="term" value="C:cytoplasm"/>
    <property type="evidence" value="ECO:0007669"/>
    <property type="project" value="UniProtKB-SubCell"/>
</dbReference>
<dbReference type="GO" id="GO:0006085">
    <property type="term" value="P:acetyl-CoA biosynthetic process"/>
    <property type="evidence" value="ECO:0007669"/>
    <property type="project" value="UniProtKB-UniRule"/>
</dbReference>
<sequence length="368" mass="38675">MNILVVNAGSSSLKLRVLGEDDTVLAETHLERWSGGDETGPLEDFLSGAPSVDAVGHRVVHGGSAFTSATAIDDDTRAQIEALTGLAPLHQPRALAGIDAARQLLPDVPQVACFDTAFHTTMPAAATTYAVPAAWRRKWDLRRYGFHGLSHAYASRRAAELAAKPGARVVSCHLGSGASLAAVANGQSLDTTMGFTPLAGLVMATRSGDVDPGLLMWLQRAGLALDDLEDGLEHHSGLAGLSEVGGDLRDVRKAAENGDERALLALKVCTHRLRQGIAAMTASLGGIDLLVFTGGVGEHDAALRADTAVGLAFLGIDLDTGRNTEAATDSRISRDASAVDVWVVEAREDVEIAAQTRALLNATDWRKR</sequence>
<evidence type="ECO:0000313" key="8">
    <source>
        <dbReference type="EMBL" id="SMC85579.1"/>
    </source>
</evidence>
<dbReference type="UniPathway" id="UPA00340">
    <property type="reaction ID" value="UER00458"/>
</dbReference>
<dbReference type="PANTHER" id="PTHR21060:SF15">
    <property type="entry name" value="ACETATE KINASE-RELATED"/>
    <property type="match status" value="1"/>
</dbReference>
<keyword evidence="6" id="KW-0479">Metal-binding</keyword>
<evidence type="ECO:0000256" key="4">
    <source>
        <dbReference type="ARBA" id="ARBA00022777"/>
    </source>
</evidence>
<keyword evidence="5 6" id="KW-0067">ATP-binding</keyword>
<dbReference type="GO" id="GO:0008776">
    <property type="term" value="F:acetate kinase activity"/>
    <property type="evidence" value="ECO:0007669"/>
    <property type="project" value="UniProtKB-UniRule"/>
</dbReference>
<dbReference type="GO" id="GO:0006083">
    <property type="term" value="P:acetate metabolic process"/>
    <property type="evidence" value="ECO:0007669"/>
    <property type="project" value="TreeGrafter"/>
</dbReference>
<name>A0A1W2CK08_9PSEU</name>
<feature type="binding site" evidence="6">
    <location>
        <begin position="247"/>
        <end position="249"/>
    </location>
    <ligand>
        <name>ATP</name>
        <dbReference type="ChEBI" id="CHEBI:30616"/>
    </ligand>
</feature>
<proteinExistence type="inferred from homology"/>
<dbReference type="PANTHER" id="PTHR21060">
    <property type="entry name" value="ACETATE KINASE"/>
    <property type="match status" value="1"/>
</dbReference>
<comment type="similarity">
    <text evidence="1 6 7">Belongs to the acetokinase family.</text>
</comment>
<dbReference type="GO" id="GO:0000287">
    <property type="term" value="F:magnesium ion binding"/>
    <property type="evidence" value="ECO:0007669"/>
    <property type="project" value="UniProtKB-UniRule"/>
</dbReference>
<feature type="binding site" evidence="6">
    <location>
        <begin position="295"/>
        <end position="299"/>
    </location>
    <ligand>
        <name>ATP</name>
        <dbReference type="ChEBI" id="CHEBI:30616"/>
    </ligand>
</feature>
<feature type="site" description="Transition state stabilizer" evidence="6">
    <location>
        <position position="206"/>
    </location>
</feature>
<keyword evidence="6" id="KW-0460">Magnesium</keyword>
<dbReference type="RefSeq" id="WP_036013626.1">
    <property type="nucleotide sequence ID" value="NZ_FWYC01000005.1"/>
</dbReference>
<accession>A0A1W2CK08</accession>
<dbReference type="OrthoDB" id="9802453at2"/>
<comment type="cofactor">
    <cofactor evidence="6">
        <name>Mg(2+)</name>
        <dbReference type="ChEBI" id="CHEBI:18420"/>
    </cofactor>
    <cofactor evidence="6">
        <name>Mn(2+)</name>
        <dbReference type="ChEBI" id="CHEBI:29035"/>
    </cofactor>
    <text evidence="6">Mg(2+). Can also accept Mn(2+).</text>
</comment>
<evidence type="ECO:0000256" key="6">
    <source>
        <dbReference type="HAMAP-Rule" id="MF_00020"/>
    </source>
</evidence>
<feature type="binding site" evidence="6">
    <location>
        <begin position="173"/>
        <end position="177"/>
    </location>
    <ligand>
        <name>ATP</name>
        <dbReference type="ChEBI" id="CHEBI:30616"/>
    </ligand>
</feature>
<feature type="active site" description="Proton donor/acceptor" evidence="6">
    <location>
        <position position="115"/>
    </location>
</feature>
<protein>
    <recommendedName>
        <fullName evidence="6">Acetate kinase</fullName>
        <ecNumber evidence="6">2.7.2.1</ecNumber>
    </recommendedName>
    <alternativeName>
        <fullName evidence="6">Acetokinase</fullName>
    </alternativeName>
</protein>
<dbReference type="eggNOG" id="COG0282">
    <property type="taxonomic scope" value="Bacteria"/>
</dbReference>
<dbReference type="PRINTS" id="PR00471">
    <property type="entry name" value="ACETATEKNASE"/>
</dbReference>
<dbReference type="Pfam" id="PF00871">
    <property type="entry name" value="Acetate_kinase"/>
    <property type="match status" value="1"/>
</dbReference>
<feature type="site" description="Transition state stabilizer" evidence="6">
    <location>
        <position position="147"/>
    </location>
</feature>
<organism evidence="8 9">
    <name type="scientific">Lentzea albidocapillata</name>
    <dbReference type="NCBI Taxonomy" id="40571"/>
    <lineage>
        <taxon>Bacteria</taxon>
        <taxon>Bacillati</taxon>
        <taxon>Actinomycetota</taxon>
        <taxon>Actinomycetes</taxon>
        <taxon>Pseudonocardiales</taxon>
        <taxon>Pseudonocardiaceae</taxon>
        <taxon>Lentzea</taxon>
    </lineage>
</organism>
<dbReference type="HAMAP" id="MF_00020">
    <property type="entry name" value="Acetate_kinase"/>
    <property type="match status" value="1"/>
</dbReference>
<keyword evidence="4 6" id="KW-0418">Kinase</keyword>
<dbReference type="PROSITE" id="PS01075">
    <property type="entry name" value="ACETATE_KINASE_1"/>
    <property type="match status" value="1"/>
</dbReference>
<evidence type="ECO:0000256" key="1">
    <source>
        <dbReference type="ARBA" id="ARBA00008748"/>
    </source>
</evidence>
<keyword evidence="9" id="KW-1185">Reference proteome</keyword>
<dbReference type="EC" id="2.7.2.1" evidence="6"/>
<comment type="subcellular location">
    <subcellularLocation>
        <location evidence="6">Cytoplasm</location>
    </subcellularLocation>
</comment>
<feature type="binding site" evidence="6">
    <location>
        <position position="14"/>
    </location>
    <ligand>
        <name>ATP</name>
        <dbReference type="ChEBI" id="CHEBI:30616"/>
    </ligand>
</feature>
<evidence type="ECO:0000256" key="5">
    <source>
        <dbReference type="ARBA" id="ARBA00022840"/>
    </source>
</evidence>
<dbReference type="Gene3D" id="3.30.420.40">
    <property type="match status" value="2"/>
</dbReference>